<dbReference type="PANTHER" id="PTHR38764:SF1">
    <property type="entry name" value="ACYL CARRIER PROTEIN PHOSPHODIESTERASE"/>
    <property type="match status" value="1"/>
</dbReference>
<dbReference type="EC" id="3.1.4.14" evidence="5"/>
<evidence type="ECO:0000256" key="4">
    <source>
        <dbReference type="ARBA" id="ARBA00023160"/>
    </source>
</evidence>
<keyword evidence="1" id="KW-0444">Lipid biosynthesis</keyword>
<protein>
    <submittedName>
        <fullName evidence="5">Acyl carrier protein phosphodiesterase</fullName>
        <ecNumber evidence="5">3.1.4.14</ecNumber>
    </submittedName>
</protein>
<keyword evidence="3" id="KW-0443">Lipid metabolism</keyword>
<gene>
    <name evidence="5" type="primary">acpH</name>
    <name evidence="5" type="ORF">OPDIPICF_02260</name>
</gene>
<evidence type="ECO:0000256" key="1">
    <source>
        <dbReference type="ARBA" id="ARBA00022516"/>
    </source>
</evidence>
<dbReference type="AlphaFoldDB" id="A0A5S9QM11"/>
<dbReference type="GO" id="GO:0008770">
    <property type="term" value="F:[acyl-carrier-protein] phosphodiesterase activity"/>
    <property type="evidence" value="ECO:0007669"/>
    <property type="project" value="UniProtKB-EC"/>
</dbReference>
<sequence length="194" mass="22374">MNYLAHLALAETTRDSLTGNLLGDFMRGVSIDDVDERLLMGLHQHRMVDRITDTHDGVIGLKACMSPDKRRFSGIISDVVFDYFLIKHWSLFHDQPLDTFLDEVYPLLLSNTDNMPGRMAAVVTRICQEDWLRFYSTIDGVSTALDNMSRRIRFTNTMAGARLDIDRNYEQFEQVFLFLYPQLISESAHFRNTG</sequence>
<reference evidence="5 6" key="1">
    <citation type="submission" date="2019-11" db="EMBL/GenBank/DDBJ databases">
        <authorList>
            <person name="Holert J."/>
        </authorList>
    </citation>
    <scope>NUCLEOTIDE SEQUENCE [LARGE SCALE GENOMIC DNA]</scope>
    <source>
        <strain evidence="5">SB11_3</strain>
    </source>
</reference>
<accession>A0A5S9QM11</accession>
<dbReference type="GO" id="GO:0006633">
    <property type="term" value="P:fatty acid biosynthetic process"/>
    <property type="evidence" value="ECO:0007669"/>
    <property type="project" value="UniProtKB-KW"/>
</dbReference>
<proteinExistence type="predicted"/>
<dbReference type="Pfam" id="PF04336">
    <property type="entry name" value="ACP_PD"/>
    <property type="match status" value="1"/>
</dbReference>
<name>A0A5S9QM11_9GAMM</name>
<evidence type="ECO:0000313" key="5">
    <source>
        <dbReference type="EMBL" id="CAA0119360.1"/>
    </source>
</evidence>
<evidence type="ECO:0000256" key="2">
    <source>
        <dbReference type="ARBA" id="ARBA00022801"/>
    </source>
</evidence>
<dbReference type="Proteomes" id="UP000441399">
    <property type="component" value="Unassembled WGS sequence"/>
</dbReference>
<keyword evidence="2 5" id="KW-0378">Hydrolase</keyword>
<dbReference type="EMBL" id="CACSIO010000034">
    <property type="protein sequence ID" value="CAA0119360.1"/>
    <property type="molecule type" value="Genomic_DNA"/>
</dbReference>
<dbReference type="InterPro" id="IPR007431">
    <property type="entry name" value="ACP_PD"/>
</dbReference>
<dbReference type="PANTHER" id="PTHR38764">
    <property type="entry name" value="ACYL CARRIER PROTEIN PHOSPHODIESTERASE"/>
    <property type="match status" value="1"/>
</dbReference>
<evidence type="ECO:0000256" key="3">
    <source>
        <dbReference type="ARBA" id="ARBA00023098"/>
    </source>
</evidence>
<keyword evidence="6" id="KW-1185">Reference proteome</keyword>
<dbReference type="OrthoDB" id="8442777at2"/>
<dbReference type="PIRSF" id="PIRSF011489">
    <property type="entry name" value="DUF479"/>
    <property type="match status" value="1"/>
</dbReference>
<evidence type="ECO:0000313" key="6">
    <source>
        <dbReference type="Proteomes" id="UP000441399"/>
    </source>
</evidence>
<organism evidence="5 6">
    <name type="scientific">BD1-7 clade bacterium</name>
    <dbReference type="NCBI Taxonomy" id="2029982"/>
    <lineage>
        <taxon>Bacteria</taxon>
        <taxon>Pseudomonadati</taxon>
        <taxon>Pseudomonadota</taxon>
        <taxon>Gammaproteobacteria</taxon>
        <taxon>Cellvibrionales</taxon>
        <taxon>Spongiibacteraceae</taxon>
        <taxon>BD1-7 clade</taxon>
    </lineage>
</organism>
<keyword evidence="4" id="KW-0275">Fatty acid biosynthesis</keyword>
<keyword evidence="4" id="KW-0276">Fatty acid metabolism</keyword>